<protein>
    <submittedName>
        <fullName evidence="2">Uncharacterized protein</fullName>
    </submittedName>
</protein>
<keyword evidence="3" id="KW-1185">Reference proteome</keyword>
<feature type="compositionally biased region" description="Basic and acidic residues" evidence="1">
    <location>
        <begin position="15"/>
        <end position="24"/>
    </location>
</feature>
<evidence type="ECO:0000256" key="1">
    <source>
        <dbReference type="SAM" id="MobiDB-lite"/>
    </source>
</evidence>
<organism evidence="2 3">
    <name type="scientific">Rhipicephalus sanguineus</name>
    <name type="common">Brown dog tick</name>
    <name type="synonym">Ixodes sanguineus</name>
    <dbReference type="NCBI Taxonomy" id="34632"/>
    <lineage>
        <taxon>Eukaryota</taxon>
        <taxon>Metazoa</taxon>
        <taxon>Ecdysozoa</taxon>
        <taxon>Arthropoda</taxon>
        <taxon>Chelicerata</taxon>
        <taxon>Arachnida</taxon>
        <taxon>Acari</taxon>
        <taxon>Parasitiformes</taxon>
        <taxon>Ixodida</taxon>
        <taxon>Ixodoidea</taxon>
        <taxon>Ixodidae</taxon>
        <taxon>Rhipicephalinae</taxon>
        <taxon>Rhipicephalus</taxon>
        <taxon>Rhipicephalus</taxon>
    </lineage>
</organism>
<feature type="compositionally biased region" description="Polar residues" evidence="1">
    <location>
        <begin position="220"/>
        <end position="239"/>
    </location>
</feature>
<proteinExistence type="predicted"/>
<dbReference type="Proteomes" id="UP000821837">
    <property type="component" value="Chromosome 11"/>
</dbReference>
<dbReference type="AlphaFoldDB" id="A0A9D4Q9Z1"/>
<sequence length="254" mass="28858">MERLAVKILALRKEDQENGERECDGGNLEIGVKENTHGASTSEEARQDTAPKANTEIDAGGDQKTDDKVGAGFVLVDFQDDDDGVRELDGPTEDRGGREAKDGKAEKTRKRRKRKEKRNHDEQYGGEEREPKKRTVAGENEDGKEDANACEADCESDETHHDNYKDTDKDADSGDKESDAEEKTDGENEPMKRRSPVFNDYHVKEWSPPRREWSWRLQRKNTTQRNVYDNGTSTSQQRTRSPKPFPKPTVMTTE</sequence>
<feature type="compositionally biased region" description="Basic and acidic residues" evidence="1">
    <location>
        <begin position="118"/>
        <end position="133"/>
    </location>
</feature>
<comment type="caution">
    <text evidence="2">The sequence shown here is derived from an EMBL/GenBank/DDBJ whole genome shotgun (WGS) entry which is preliminary data.</text>
</comment>
<dbReference type="VEuPathDB" id="VectorBase:RSAN_034193"/>
<dbReference type="EMBL" id="JABSTV010001247">
    <property type="protein sequence ID" value="KAH7972019.1"/>
    <property type="molecule type" value="Genomic_DNA"/>
</dbReference>
<accession>A0A9D4Q9Z1</accession>
<evidence type="ECO:0000313" key="3">
    <source>
        <dbReference type="Proteomes" id="UP000821837"/>
    </source>
</evidence>
<name>A0A9D4Q9Z1_RHISA</name>
<evidence type="ECO:0000313" key="2">
    <source>
        <dbReference type="EMBL" id="KAH7972019.1"/>
    </source>
</evidence>
<feature type="compositionally biased region" description="Basic and acidic residues" evidence="1">
    <location>
        <begin position="85"/>
        <end position="106"/>
    </location>
</feature>
<feature type="compositionally biased region" description="Basic and acidic residues" evidence="1">
    <location>
        <begin position="157"/>
        <end position="192"/>
    </location>
</feature>
<gene>
    <name evidence="2" type="ORF">HPB52_005404</name>
</gene>
<feature type="compositionally biased region" description="Basic residues" evidence="1">
    <location>
        <begin position="107"/>
        <end position="117"/>
    </location>
</feature>
<feature type="compositionally biased region" description="Basic and acidic residues" evidence="1">
    <location>
        <begin position="201"/>
        <end position="214"/>
    </location>
</feature>
<reference evidence="2" key="1">
    <citation type="journal article" date="2020" name="Cell">
        <title>Large-Scale Comparative Analyses of Tick Genomes Elucidate Their Genetic Diversity and Vector Capacities.</title>
        <authorList>
            <consortium name="Tick Genome and Microbiome Consortium (TIGMIC)"/>
            <person name="Jia N."/>
            <person name="Wang J."/>
            <person name="Shi W."/>
            <person name="Du L."/>
            <person name="Sun Y."/>
            <person name="Zhan W."/>
            <person name="Jiang J.F."/>
            <person name="Wang Q."/>
            <person name="Zhang B."/>
            <person name="Ji P."/>
            <person name="Bell-Sakyi L."/>
            <person name="Cui X.M."/>
            <person name="Yuan T.T."/>
            <person name="Jiang B.G."/>
            <person name="Yang W.F."/>
            <person name="Lam T.T."/>
            <person name="Chang Q.C."/>
            <person name="Ding S.J."/>
            <person name="Wang X.J."/>
            <person name="Zhu J.G."/>
            <person name="Ruan X.D."/>
            <person name="Zhao L."/>
            <person name="Wei J.T."/>
            <person name="Ye R.Z."/>
            <person name="Que T.C."/>
            <person name="Du C.H."/>
            <person name="Zhou Y.H."/>
            <person name="Cheng J.X."/>
            <person name="Dai P.F."/>
            <person name="Guo W.B."/>
            <person name="Han X.H."/>
            <person name="Huang E.J."/>
            <person name="Li L.F."/>
            <person name="Wei W."/>
            <person name="Gao Y.C."/>
            <person name="Liu J.Z."/>
            <person name="Shao H.Z."/>
            <person name="Wang X."/>
            <person name="Wang C.C."/>
            <person name="Yang T.C."/>
            <person name="Huo Q.B."/>
            <person name="Li W."/>
            <person name="Chen H.Y."/>
            <person name="Chen S.E."/>
            <person name="Zhou L.G."/>
            <person name="Ni X.B."/>
            <person name="Tian J.H."/>
            <person name="Sheng Y."/>
            <person name="Liu T."/>
            <person name="Pan Y.S."/>
            <person name="Xia L.Y."/>
            <person name="Li J."/>
            <person name="Zhao F."/>
            <person name="Cao W.C."/>
        </authorList>
    </citation>
    <scope>NUCLEOTIDE SEQUENCE</scope>
    <source>
        <strain evidence="2">Rsan-2018</strain>
    </source>
</reference>
<feature type="region of interest" description="Disordered" evidence="1">
    <location>
        <begin position="15"/>
        <end position="254"/>
    </location>
</feature>
<reference evidence="2" key="2">
    <citation type="submission" date="2021-09" db="EMBL/GenBank/DDBJ databases">
        <authorList>
            <person name="Jia N."/>
            <person name="Wang J."/>
            <person name="Shi W."/>
            <person name="Du L."/>
            <person name="Sun Y."/>
            <person name="Zhan W."/>
            <person name="Jiang J."/>
            <person name="Wang Q."/>
            <person name="Zhang B."/>
            <person name="Ji P."/>
            <person name="Sakyi L.B."/>
            <person name="Cui X."/>
            <person name="Yuan T."/>
            <person name="Jiang B."/>
            <person name="Yang W."/>
            <person name="Lam T.T.-Y."/>
            <person name="Chang Q."/>
            <person name="Ding S."/>
            <person name="Wang X."/>
            <person name="Zhu J."/>
            <person name="Ruan X."/>
            <person name="Zhao L."/>
            <person name="Wei J."/>
            <person name="Que T."/>
            <person name="Du C."/>
            <person name="Cheng J."/>
            <person name="Dai P."/>
            <person name="Han X."/>
            <person name="Huang E."/>
            <person name="Gao Y."/>
            <person name="Liu J."/>
            <person name="Shao H."/>
            <person name="Ye R."/>
            <person name="Li L."/>
            <person name="Wei W."/>
            <person name="Wang X."/>
            <person name="Wang C."/>
            <person name="Huo Q."/>
            <person name="Li W."/>
            <person name="Guo W."/>
            <person name="Chen H."/>
            <person name="Chen S."/>
            <person name="Zhou L."/>
            <person name="Zhou L."/>
            <person name="Ni X."/>
            <person name="Tian J."/>
            <person name="Zhou Y."/>
            <person name="Sheng Y."/>
            <person name="Liu T."/>
            <person name="Pan Y."/>
            <person name="Xia L."/>
            <person name="Li J."/>
            <person name="Zhao F."/>
            <person name="Cao W."/>
        </authorList>
    </citation>
    <scope>NUCLEOTIDE SEQUENCE</scope>
    <source>
        <strain evidence="2">Rsan-2018</strain>
        <tissue evidence="2">Larvae</tissue>
    </source>
</reference>